<reference evidence="1 2" key="1">
    <citation type="submission" date="2020-08" db="EMBL/GenBank/DDBJ databases">
        <title>A Genomic Blueprint of the Chicken Gut Microbiome.</title>
        <authorList>
            <person name="Gilroy R."/>
            <person name="Ravi A."/>
            <person name="Getino M."/>
            <person name="Pursley I."/>
            <person name="Horton D.L."/>
            <person name="Alikhan N.-F."/>
            <person name="Baker D."/>
            <person name="Gharbi K."/>
            <person name="Hall N."/>
            <person name="Watson M."/>
            <person name="Adriaenssens E.M."/>
            <person name="Foster-Nyarko E."/>
            <person name="Jarju S."/>
            <person name="Secka A."/>
            <person name="Antonio M."/>
            <person name="Oren A."/>
            <person name="Chaudhuri R."/>
            <person name="La Ragione R.M."/>
            <person name="Hildebrand F."/>
            <person name="Pallen M.J."/>
        </authorList>
    </citation>
    <scope>NUCLEOTIDE SEQUENCE [LARGE SCALE GENOMIC DNA]</scope>
    <source>
        <strain evidence="1 2">Sa3CVN1</strain>
    </source>
</reference>
<gene>
    <name evidence="1" type="ORF">H9661_10165</name>
</gene>
<accession>A0ABR8PU98</accession>
<evidence type="ECO:0000313" key="2">
    <source>
        <dbReference type="Proteomes" id="UP000627781"/>
    </source>
</evidence>
<name>A0ABR8PU98_9CLOT</name>
<dbReference type="Proteomes" id="UP000627781">
    <property type="component" value="Unassembled WGS sequence"/>
</dbReference>
<comment type="caution">
    <text evidence="1">The sequence shown here is derived from an EMBL/GenBank/DDBJ whole genome shotgun (WGS) entry which is preliminary data.</text>
</comment>
<organism evidence="1 2">
    <name type="scientific">Clostridium cibarium</name>
    <dbReference type="NCBI Taxonomy" id="2762247"/>
    <lineage>
        <taxon>Bacteria</taxon>
        <taxon>Bacillati</taxon>
        <taxon>Bacillota</taxon>
        <taxon>Clostridia</taxon>
        <taxon>Eubacteriales</taxon>
        <taxon>Clostridiaceae</taxon>
        <taxon>Clostridium</taxon>
    </lineage>
</organism>
<proteinExistence type="predicted"/>
<dbReference type="EMBL" id="JACSRA010000014">
    <property type="protein sequence ID" value="MBD7911722.1"/>
    <property type="molecule type" value="Genomic_DNA"/>
</dbReference>
<evidence type="ECO:0000313" key="1">
    <source>
        <dbReference type="EMBL" id="MBD7911722.1"/>
    </source>
</evidence>
<dbReference type="InterPro" id="IPR025906">
    <property type="entry name" value="YjfB_motility"/>
</dbReference>
<keyword evidence="2" id="KW-1185">Reference proteome</keyword>
<dbReference type="Pfam" id="PF14070">
    <property type="entry name" value="YjfB_motility"/>
    <property type="match status" value="1"/>
</dbReference>
<protein>
    <submittedName>
        <fullName evidence="1">YjfB family protein</fullName>
    </submittedName>
</protein>
<sequence length="59" mass="6307">MDIGALSMYMSQSSTQNAVSTSVLKMAMNNGEEMATQMTDMIGKMAVDTSKGNIIDVRA</sequence>